<feature type="transmembrane region" description="Helical" evidence="1">
    <location>
        <begin position="58"/>
        <end position="75"/>
    </location>
</feature>
<sequence>MFRVGFVRRTAIRPMDVVEGILTTTMFLHGVWLVSPFFKPSSSVSALILQGESGLPQIIGLTQVAVAGVHLYSLLRKPVKQEVIRRGAMFFMFTLYLFYGTSSLILFGLGKVNWVTTFALAFIAAVVYLRLKWEVSHDARN</sequence>
<keyword evidence="1" id="KW-0812">Transmembrane</keyword>
<keyword evidence="1" id="KW-0472">Membrane</keyword>
<evidence type="ECO:0000256" key="1">
    <source>
        <dbReference type="SAM" id="Phobius"/>
    </source>
</evidence>
<keyword evidence="1" id="KW-1133">Transmembrane helix</keyword>
<proteinExistence type="predicted"/>
<reference evidence="2 3" key="1">
    <citation type="submission" date="2019-03" db="EMBL/GenBank/DDBJ databases">
        <authorList>
            <person name="Kwan A."/>
            <person name="Miller C."/>
            <person name="Herrmann A."/>
            <person name="Tang B.L."/>
            <person name="Shaffer C.D."/>
            <person name="Weston-Hafer K.A."/>
            <person name="Russell D.A."/>
            <person name="Pope W.H."/>
            <person name="Jacobs-Sera D."/>
            <person name="Hendrix R.W."/>
            <person name="Hatfull G.F."/>
        </authorList>
    </citation>
    <scope>NUCLEOTIDE SEQUENCE [LARGE SCALE GENOMIC DNA]</scope>
</reference>
<evidence type="ECO:0000313" key="2">
    <source>
        <dbReference type="EMBL" id="QBZ72399.1"/>
    </source>
</evidence>
<organism evidence="2 3">
    <name type="scientific">Streptomyces phage Circinus</name>
    <dbReference type="NCBI Taxonomy" id="2562189"/>
    <lineage>
        <taxon>Viruses</taxon>
        <taxon>Duplodnaviria</taxon>
        <taxon>Heunggongvirae</taxon>
        <taxon>Uroviricota</taxon>
        <taxon>Caudoviricetes</taxon>
        <taxon>Stanwilliamsviridae</taxon>
        <taxon>Loccivirinae</taxon>
        <taxon>Wilnyevirus</taxon>
        <taxon>Wilnyevirus billnye</taxon>
    </lineage>
</organism>
<dbReference type="EMBL" id="MK620896">
    <property type="protein sequence ID" value="QBZ72399.1"/>
    <property type="molecule type" value="Genomic_DNA"/>
</dbReference>
<protein>
    <submittedName>
        <fullName evidence="2">Uncharacterized protein</fullName>
    </submittedName>
</protein>
<dbReference type="Proteomes" id="UP000297201">
    <property type="component" value="Segment"/>
</dbReference>
<accession>A0A4D6E136</accession>
<feature type="transmembrane region" description="Helical" evidence="1">
    <location>
        <begin position="114"/>
        <end position="131"/>
    </location>
</feature>
<gene>
    <name evidence="2" type="primary">140</name>
    <name evidence="2" type="ORF">SEA_CIRCINUS_140</name>
</gene>
<name>A0A4D6E136_9CAUD</name>
<evidence type="ECO:0000313" key="3">
    <source>
        <dbReference type="Proteomes" id="UP000297201"/>
    </source>
</evidence>
<feature type="transmembrane region" description="Helical" evidence="1">
    <location>
        <begin position="20"/>
        <end position="38"/>
    </location>
</feature>
<feature type="transmembrane region" description="Helical" evidence="1">
    <location>
        <begin position="87"/>
        <end position="108"/>
    </location>
</feature>